<feature type="transmembrane region" description="Helical" evidence="5">
    <location>
        <begin position="21"/>
        <end position="48"/>
    </location>
</feature>
<accession>A0AAN8XL83</accession>
<proteinExistence type="predicted"/>
<evidence type="ECO:0000256" key="5">
    <source>
        <dbReference type="SAM" id="Phobius"/>
    </source>
</evidence>
<evidence type="ECO:0000256" key="3">
    <source>
        <dbReference type="ARBA" id="ARBA00022989"/>
    </source>
</evidence>
<dbReference type="Proteomes" id="UP001359485">
    <property type="component" value="Unassembled WGS sequence"/>
</dbReference>
<evidence type="ECO:0000256" key="1">
    <source>
        <dbReference type="ARBA" id="ARBA00004141"/>
    </source>
</evidence>
<evidence type="ECO:0000313" key="9">
    <source>
        <dbReference type="Proteomes" id="UP001372834"/>
    </source>
</evidence>
<keyword evidence="8" id="KW-1185">Reference proteome</keyword>
<keyword evidence="4 5" id="KW-0472">Membrane</keyword>
<comment type="caution">
    <text evidence="7">The sequence shown here is derived from an EMBL/GenBank/DDBJ whole genome shotgun (WGS) entry which is preliminary data.</text>
</comment>
<organism evidence="7 9">
    <name type="scientific">Polyplax serrata</name>
    <name type="common">Common mouse louse</name>
    <dbReference type="NCBI Taxonomy" id="468196"/>
    <lineage>
        <taxon>Eukaryota</taxon>
        <taxon>Metazoa</taxon>
        <taxon>Ecdysozoa</taxon>
        <taxon>Arthropoda</taxon>
        <taxon>Hexapoda</taxon>
        <taxon>Insecta</taxon>
        <taxon>Pterygota</taxon>
        <taxon>Neoptera</taxon>
        <taxon>Paraneoptera</taxon>
        <taxon>Psocodea</taxon>
        <taxon>Troctomorpha</taxon>
        <taxon>Phthiraptera</taxon>
        <taxon>Anoplura</taxon>
        <taxon>Polyplacidae</taxon>
        <taxon>Polyplax</taxon>
    </lineage>
</organism>
<dbReference type="AlphaFoldDB" id="A0AAN8XL83"/>
<dbReference type="Proteomes" id="UP001372834">
    <property type="component" value="Unassembled WGS sequence"/>
</dbReference>
<evidence type="ECO:0000313" key="7">
    <source>
        <dbReference type="EMBL" id="KAK6642983.1"/>
    </source>
</evidence>
<reference evidence="7 9" key="1">
    <citation type="submission" date="2023-10" db="EMBL/GenBank/DDBJ databases">
        <title>Genomes of two closely related lineages of the louse Polyplax serrata with different host specificities.</title>
        <authorList>
            <person name="Martinu J."/>
            <person name="Tarabai H."/>
            <person name="Stefka J."/>
            <person name="Hypsa V."/>
        </authorList>
    </citation>
    <scope>NUCLEOTIDE SEQUENCE [LARGE SCALE GENOMIC DNA]</scope>
    <source>
        <strain evidence="6">98ZLc_SE</strain>
        <strain evidence="7">HR10_N</strain>
    </source>
</reference>
<gene>
    <name evidence="7" type="ORF">RUM43_004486</name>
    <name evidence="6" type="ORF">RUM44_011055</name>
</gene>
<protein>
    <submittedName>
        <fullName evidence="7">Uncharacterized protein</fullName>
    </submittedName>
</protein>
<dbReference type="Pfam" id="PF13903">
    <property type="entry name" value="Claudin_2"/>
    <property type="match status" value="1"/>
</dbReference>
<dbReference type="GO" id="GO:0016020">
    <property type="term" value="C:membrane"/>
    <property type="evidence" value="ECO:0007669"/>
    <property type="project" value="UniProtKB-SubCell"/>
</dbReference>
<sequence length="116" mass="13348">MGKRTRKRLERLYNEIVFERRILMLCTVFVGLSIAVWCISITTDYWFIVNGGDGIYVPSTKRYFYTSHSGLWRICRFAFANETSGVTAGFSPQDAQNVTGKSETMGKTTYFSEYHT</sequence>
<name>A0AAN8XL83_POLSC</name>
<dbReference type="Gene3D" id="1.20.140.150">
    <property type="match status" value="1"/>
</dbReference>
<comment type="subcellular location">
    <subcellularLocation>
        <location evidence="1">Membrane</location>
        <topology evidence="1">Multi-pass membrane protein</topology>
    </subcellularLocation>
</comment>
<evidence type="ECO:0000256" key="2">
    <source>
        <dbReference type="ARBA" id="ARBA00022692"/>
    </source>
</evidence>
<keyword evidence="2 5" id="KW-0812">Transmembrane</keyword>
<dbReference type="InterPro" id="IPR004031">
    <property type="entry name" value="PMP22/EMP/MP20/Claudin"/>
</dbReference>
<keyword evidence="3 5" id="KW-1133">Transmembrane helix</keyword>
<evidence type="ECO:0000256" key="4">
    <source>
        <dbReference type="ARBA" id="ARBA00023136"/>
    </source>
</evidence>
<dbReference type="EMBL" id="JAWJWE010000002">
    <property type="protein sequence ID" value="KAK6642983.1"/>
    <property type="molecule type" value="Genomic_DNA"/>
</dbReference>
<evidence type="ECO:0000313" key="6">
    <source>
        <dbReference type="EMBL" id="KAK6624197.1"/>
    </source>
</evidence>
<dbReference type="EMBL" id="JAWJWF010000046">
    <property type="protein sequence ID" value="KAK6624197.1"/>
    <property type="molecule type" value="Genomic_DNA"/>
</dbReference>
<evidence type="ECO:0000313" key="8">
    <source>
        <dbReference type="Proteomes" id="UP001359485"/>
    </source>
</evidence>